<feature type="chain" id="PRO_5004976140" description="Actin" evidence="3">
    <location>
        <begin position="28"/>
        <end position="405"/>
    </location>
</feature>
<sequence length="405" mass="45566">MCPLLLTMLRNVLLCIWITVSIQFACGQGTGTIKVGQAEKPWPQAQIPNMSINFYVILFLCSEALEKKGLFRLSRPMKHGVIENHQDMTDIWEHMYNHVLNVPSKEYPVLLTEALDNPVRNRAAMAKTFFEAFDAPALFFAPPPVLALYASGRLTGCVLDSGHGITQCVPIYDGFALPHAVSRMEVAGGDVDKYFEYLIRKFSGVTFHTSSELELVRELKEQYCELMDTKNNRNALPSLAGRSLNQRNEEEGNSIEVKLPDGKTLNLGNARFRAPEVLFEPSLIGLEYRGIHYCVLDSIAKADLELRRNLYQQILLSGGSTMTKEFGKRLLAELKLNCGLKNPKFKIFAPVKREKCGSPRKSTMTPEIAFCTKRAFSEKIKEALKVICCLWQSQAQVSFLMNCVL</sequence>
<evidence type="ECO:0000256" key="1">
    <source>
        <dbReference type="ARBA" id="ARBA00049360"/>
    </source>
</evidence>
<dbReference type="Pfam" id="PF00022">
    <property type="entry name" value="Actin"/>
    <property type="match status" value="1"/>
</dbReference>
<evidence type="ECO:0000313" key="4">
    <source>
        <dbReference type="EMBL" id="ETO36925.1"/>
    </source>
</evidence>
<accession>X6PEL9</accession>
<keyword evidence="5" id="KW-1185">Reference proteome</keyword>
<evidence type="ECO:0008006" key="6">
    <source>
        <dbReference type="Google" id="ProtNLM"/>
    </source>
</evidence>
<dbReference type="Proteomes" id="UP000023152">
    <property type="component" value="Unassembled WGS sequence"/>
</dbReference>
<organism evidence="4 5">
    <name type="scientific">Reticulomyxa filosa</name>
    <dbReference type="NCBI Taxonomy" id="46433"/>
    <lineage>
        <taxon>Eukaryota</taxon>
        <taxon>Sar</taxon>
        <taxon>Rhizaria</taxon>
        <taxon>Retaria</taxon>
        <taxon>Foraminifera</taxon>
        <taxon>Monothalamids</taxon>
        <taxon>Reticulomyxidae</taxon>
        <taxon>Reticulomyxa</taxon>
    </lineage>
</organism>
<evidence type="ECO:0000256" key="3">
    <source>
        <dbReference type="SAM" id="SignalP"/>
    </source>
</evidence>
<name>X6PEL9_RETFI</name>
<dbReference type="Gene3D" id="3.90.640.10">
    <property type="entry name" value="Actin, Chain A, domain 4"/>
    <property type="match status" value="1"/>
</dbReference>
<evidence type="ECO:0000256" key="2">
    <source>
        <dbReference type="RuleBase" id="RU000487"/>
    </source>
</evidence>
<reference evidence="4 5" key="1">
    <citation type="journal article" date="2013" name="Curr. Biol.">
        <title>The Genome of the Foraminiferan Reticulomyxa filosa.</title>
        <authorList>
            <person name="Glockner G."/>
            <person name="Hulsmann N."/>
            <person name="Schleicher M."/>
            <person name="Noegel A.A."/>
            <person name="Eichinger L."/>
            <person name="Gallinger C."/>
            <person name="Pawlowski J."/>
            <person name="Sierra R."/>
            <person name="Euteneuer U."/>
            <person name="Pillet L."/>
            <person name="Moustafa A."/>
            <person name="Platzer M."/>
            <person name="Groth M."/>
            <person name="Szafranski K."/>
            <person name="Schliwa M."/>
        </authorList>
    </citation>
    <scope>NUCLEOTIDE SEQUENCE [LARGE SCALE GENOMIC DNA]</scope>
</reference>
<evidence type="ECO:0000313" key="5">
    <source>
        <dbReference type="Proteomes" id="UP000023152"/>
    </source>
</evidence>
<keyword evidence="3" id="KW-0732">Signal</keyword>
<dbReference type="Gene3D" id="3.30.420.40">
    <property type="match status" value="2"/>
</dbReference>
<feature type="signal peptide" evidence="3">
    <location>
        <begin position="1"/>
        <end position="27"/>
    </location>
</feature>
<dbReference type="FunFam" id="3.30.420.40:FF:000502">
    <property type="entry name" value="Actin-Related Proteins"/>
    <property type="match status" value="1"/>
</dbReference>
<dbReference type="SUPFAM" id="SSF53067">
    <property type="entry name" value="Actin-like ATPase domain"/>
    <property type="match status" value="2"/>
</dbReference>
<dbReference type="EMBL" id="ASPP01000145">
    <property type="protein sequence ID" value="ETO36925.1"/>
    <property type="molecule type" value="Genomic_DNA"/>
</dbReference>
<dbReference type="SMART" id="SM00268">
    <property type="entry name" value="ACTIN"/>
    <property type="match status" value="1"/>
</dbReference>
<dbReference type="PRINTS" id="PR00190">
    <property type="entry name" value="ACTIN"/>
</dbReference>
<proteinExistence type="inferred from homology"/>
<protein>
    <recommendedName>
        <fullName evidence="6">Actin</fullName>
    </recommendedName>
</protein>
<dbReference type="OrthoDB" id="7340501at2759"/>
<dbReference type="AlphaFoldDB" id="X6PEL9"/>
<dbReference type="InterPro" id="IPR004000">
    <property type="entry name" value="Actin"/>
</dbReference>
<dbReference type="InterPro" id="IPR043129">
    <property type="entry name" value="ATPase_NBD"/>
</dbReference>
<dbReference type="PANTHER" id="PTHR11937">
    <property type="entry name" value="ACTIN"/>
    <property type="match status" value="1"/>
</dbReference>
<comment type="caution">
    <text evidence="4">The sequence shown here is derived from an EMBL/GenBank/DDBJ whole genome shotgun (WGS) entry which is preliminary data.</text>
</comment>
<gene>
    <name evidence="4" type="ORF">RFI_00137</name>
</gene>
<comment type="similarity">
    <text evidence="2">Belongs to the actin family.</text>
</comment>
<comment type="catalytic activity">
    <reaction evidence="1">
        <text>ATP + H2O = ADP + phosphate + H(+)</text>
        <dbReference type="Rhea" id="RHEA:13065"/>
        <dbReference type="ChEBI" id="CHEBI:15377"/>
        <dbReference type="ChEBI" id="CHEBI:15378"/>
        <dbReference type="ChEBI" id="CHEBI:30616"/>
        <dbReference type="ChEBI" id="CHEBI:43474"/>
        <dbReference type="ChEBI" id="CHEBI:456216"/>
    </reaction>
</comment>